<gene>
    <name evidence="2" type="ORF">CN613_25745</name>
</gene>
<dbReference type="Gene3D" id="3.40.50.300">
    <property type="entry name" value="P-loop containing nucleotide triphosphate hydrolases"/>
    <property type="match status" value="1"/>
</dbReference>
<dbReference type="AlphaFoldDB" id="A0A2A8BYM2"/>
<sequence>MLLESQLLSKILDEKNFFVTRKFNLTERDFETNKDVYKFIKDYVKEYGETPDYRTVIAQHEDFNYMPEVHDTFAYLCKNLKSKSAKRMTAEVFAAEFNQNYKVMSGQALSDWLVETAANIAGVANASSDSGTNIAVNGEERKNWYNENKEQRSNAFVPSPYESLTKWLGGGFEVGDYILLLAFTNVGKSWMSSHFGQTAWRSGFGVLHYSPELSKKQTVYRIETLDGHFNNVDLRRGQLKNEKQYIEYLDQFNEEQETPYIVKTMEDLNDGLSVDVIEADLQANPNIKFVIIDGFNLMTHSRGGGKVDRNAMSTTSRRLRQVFGKYGVVGVVVHQTSAGSQKDKTGEDDDGNYVVSPPELTDFSETSAVIQDAATVLTFDQKDGIGKLAVKKAREPSVGNVLELNCNFNLGFINEPDICSNF</sequence>
<keyword evidence="2" id="KW-0347">Helicase</keyword>
<dbReference type="GO" id="GO:0003678">
    <property type="term" value="F:DNA helicase activity"/>
    <property type="evidence" value="ECO:0007669"/>
    <property type="project" value="InterPro"/>
</dbReference>
<dbReference type="InterPro" id="IPR007694">
    <property type="entry name" value="DNA_helicase_DnaB-like_C"/>
</dbReference>
<evidence type="ECO:0000259" key="1">
    <source>
        <dbReference type="Pfam" id="PF03796"/>
    </source>
</evidence>
<organism evidence="2 3">
    <name type="scientific">Bacillus pseudomycoides</name>
    <dbReference type="NCBI Taxonomy" id="64104"/>
    <lineage>
        <taxon>Bacteria</taxon>
        <taxon>Bacillati</taxon>
        <taxon>Bacillota</taxon>
        <taxon>Bacilli</taxon>
        <taxon>Bacillales</taxon>
        <taxon>Bacillaceae</taxon>
        <taxon>Bacillus</taxon>
        <taxon>Bacillus cereus group</taxon>
    </lineage>
</organism>
<protein>
    <submittedName>
        <fullName evidence="2">DNA helicase</fullName>
    </submittedName>
</protein>
<keyword evidence="2" id="KW-0067">ATP-binding</keyword>
<evidence type="ECO:0000313" key="2">
    <source>
        <dbReference type="EMBL" id="PEM65348.1"/>
    </source>
</evidence>
<dbReference type="InterPro" id="IPR027417">
    <property type="entry name" value="P-loop_NTPase"/>
</dbReference>
<comment type="caution">
    <text evidence="2">The sequence shown here is derived from an EMBL/GenBank/DDBJ whole genome shotgun (WGS) entry which is preliminary data.</text>
</comment>
<keyword evidence="2" id="KW-0378">Hydrolase</keyword>
<evidence type="ECO:0000313" key="3">
    <source>
        <dbReference type="Proteomes" id="UP000219775"/>
    </source>
</evidence>
<dbReference type="SUPFAM" id="SSF52540">
    <property type="entry name" value="P-loop containing nucleoside triphosphate hydrolases"/>
    <property type="match status" value="1"/>
</dbReference>
<dbReference type="Proteomes" id="UP000219775">
    <property type="component" value="Unassembled WGS sequence"/>
</dbReference>
<keyword evidence="2" id="KW-0547">Nucleotide-binding</keyword>
<dbReference type="RefSeq" id="WP_098129115.1">
    <property type="nucleotide sequence ID" value="NZ_NUDP01000117.1"/>
</dbReference>
<dbReference type="EMBL" id="NUDP01000117">
    <property type="protein sequence ID" value="PEM65348.1"/>
    <property type="molecule type" value="Genomic_DNA"/>
</dbReference>
<accession>A0A2A8BYM2</accession>
<dbReference type="GO" id="GO:0005524">
    <property type="term" value="F:ATP binding"/>
    <property type="evidence" value="ECO:0007669"/>
    <property type="project" value="InterPro"/>
</dbReference>
<feature type="domain" description="SF4 helicase" evidence="1">
    <location>
        <begin position="158"/>
        <end position="383"/>
    </location>
</feature>
<dbReference type="GO" id="GO:0006260">
    <property type="term" value="P:DNA replication"/>
    <property type="evidence" value="ECO:0007669"/>
    <property type="project" value="InterPro"/>
</dbReference>
<dbReference type="Pfam" id="PF03796">
    <property type="entry name" value="DnaB_C"/>
    <property type="match status" value="1"/>
</dbReference>
<proteinExistence type="predicted"/>
<name>A0A2A8BYM2_9BACI</name>
<reference evidence="2 3" key="1">
    <citation type="submission" date="2017-09" db="EMBL/GenBank/DDBJ databases">
        <title>Large-scale bioinformatics analysis of Bacillus genomes uncovers conserved roles of natural products in bacterial physiology.</title>
        <authorList>
            <consortium name="Agbiome Team Llc"/>
            <person name="Bleich R.M."/>
            <person name="Grubbs K.J."/>
            <person name="Santa Maria K.C."/>
            <person name="Allen S.E."/>
            <person name="Farag S."/>
            <person name="Shank E.A."/>
            <person name="Bowers A."/>
        </authorList>
    </citation>
    <scope>NUCLEOTIDE SEQUENCE [LARGE SCALE GENOMIC DNA]</scope>
    <source>
        <strain evidence="2 3">AFS009893</strain>
    </source>
</reference>